<dbReference type="eggNOG" id="COG4842">
    <property type="taxonomic scope" value="Bacteria"/>
</dbReference>
<dbReference type="SUPFAM" id="SSF140453">
    <property type="entry name" value="EsxAB dimer-like"/>
    <property type="match status" value="1"/>
</dbReference>
<gene>
    <name evidence="1" type="ORF">GOALK_061_00040</name>
</gene>
<name>F9VWF9_9ACTN</name>
<organism evidence="1 2">
    <name type="scientific">Gordonia alkanivorans NBRC 16433</name>
    <dbReference type="NCBI Taxonomy" id="1027371"/>
    <lineage>
        <taxon>Bacteria</taxon>
        <taxon>Bacillati</taxon>
        <taxon>Actinomycetota</taxon>
        <taxon>Actinomycetes</taxon>
        <taxon>Mycobacteriales</taxon>
        <taxon>Gordoniaceae</taxon>
        <taxon>Gordonia</taxon>
    </lineage>
</organism>
<comment type="caution">
    <text evidence="1">The sequence shown here is derived from an EMBL/GenBank/DDBJ whole genome shotgun (WGS) entry which is preliminary data.</text>
</comment>
<proteinExistence type="predicted"/>
<sequence length="98" mass="11307">MTSDDAYRIELAAVERFVEDLARFATAVDERIHTLDKRVDDLHLVWTGEGAVAHRDAHTQWREGVKDIREAIVEIKKAANRSHSAFSGLQEHQRKMWP</sequence>
<evidence type="ECO:0008006" key="3">
    <source>
        <dbReference type="Google" id="ProtNLM"/>
    </source>
</evidence>
<dbReference type="STRING" id="1027371.GOALK_061_00040"/>
<accession>F9VWF9</accession>
<dbReference type="Proteomes" id="UP000003558">
    <property type="component" value="Unassembled WGS sequence"/>
</dbReference>
<dbReference type="AlphaFoldDB" id="F9VWF9"/>
<dbReference type="InterPro" id="IPR010310">
    <property type="entry name" value="T7SS_ESAT-6-like"/>
</dbReference>
<dbReference type="RefSeq" id="WP_006359071.1">
    <property type="nucleotide sequence ID" value="NZ_BACI01000061.1"/>
</dbReference>
<dbReference type="Pfam" id="PF06013">
    <property type="entry name" value="WXG100"/>
    <property type="match status" value="1"/>
</dbReference>
<dbReference type="InterPro" id="IPR036689">
    <property type="entry name" value="ESAT-6-like_sf"/>
</dbReference>
<dbReference type="Gene3D" id="1.10.287.1060">
    <property type="entry name" value="ESAT-6-like"/>
    <property type="match status" value="1"/>
</dbReference>
<protein>
    <recommendedName>
        <fullName evidence="3">ESAT-6-like protein</fullName>
    </recommendedName>
</protein>
<evidence type="ECO:0000313" key="2">
    <source>
        <dbReference type="Proteomes" id="UP000003558"/>
    </source>
</evidence>
<dbReference type="EMBL" id="BACI01000061">
    <property type="protein sequence ID" value="GAA12948.1"/>
    <property type="molecule type" value="Genomic_DNA"/>
</dbReference>
<reference evidence="1 2" key="1">
    <citation type="submission" date="2011-05" db="EMBL/GenBank/DDBJ databases">
        <title>Whole genome shotgun sequence of Gordonia alkanivorans NBRC 16433.</title>
        <authorList>
            <person name="Hosoyama A."/>
            <person name="Nakamura S."/>
            <person name="Takarada H."/>
            <person name="Tsuchikane K."/>
            <person name="Yamazaki S."/>
            <person name="Fujita N."/>
        </authorList>
    </citation>
    <scope>NUCLEOTIDE SEQUENCE [LARGE SCALE GENOMIC DNA]</scope>
    <source>
        <strain evidence="1 2">NBRC 16433</strain>
    </source>
</reference>
<evidence type="ECO:0000313" key="1">
    <source>
        <dbReference type="EMBL" id="GAA12948.1"/>
    </source>
</evidence>